<evidence type="ECO:0000259" key="6">
    <source>
        <dbReference type="PROSITE" id="PS50016"/>
    </source>
</evidence>
<dbReference type="Gene3D" id="3.30.40.10">
    <property type="entry name" value="Zinc/RING finger domain, C3HC4 (zinc finger)"/>
    <property type="match status" value="1"/>
</dbReference>
<name>A0A5E4QVE0_9NEOP</name>
<dbReference type="SUPFAM" id="SSF57903">
    <property type="entry name" value="FYVE/PHD zinc finger"/>
    <property type="match status" value="1"/>
</dbReference>
<evidence type="ECO:0000256" key="5">
    <source>
        <dbReference type="SAM" id="Coils"/>
    </source>
</evidence>
<feature type="domain" description="RING-type" evidence="7">
    <location>
        <begin position="5"/>
        <end position="51"/>
    </location>
</feature>
<keyword evidence="3" id="KW-0862">Zinc</keyword>
<feature type="coiled-coil region" evidence="5">
    <location>
        <begin position="131"/>
        <end position="186"/>
    </location>
</feature>
<evidence type="ECO:0000313" key="8">
    <source>
        <dbReference type="EMBL" id="VVD01957.1"/>
    </source>
</evidence>
<sequence>MVATCEACQAHISVTMKRIKCINCNHIYHSECVRFTGDSTSARTQWKCPKCVANERKGGDNSNTPVRVEKINKTARTVAANSDISVFVCDVPAASIDKDANLIINRLENILDAKLQSLKYEIVEELKATIFTELKNEIASLSSQMSQLQTSYSQLQDENDHLKSDVRTLQERISVSEDQLLELRSQFCRQQQQARMNNLEIVGLPQTSSESPVDLVLKIAEYAGVVLNRGDIDFAHRVQPQKAIAGRPKPIVAKLADPPNQPILNKFPILMSDS</sequence>
<evidence type="ECO:0000259" key="7">
    <source>
        <dbReference type="PROSITE" id="PS50089"/>
    </source>
</evidence>
<dbReference type="InterPro" id="IPR001841">
    <property type="entry name" value="Znf_RING"/>
</dbReference>
<dbReference type="PROSITE" id="PS50089">
    <property type="entry name" value="ZF_RING_2"/>
    <property type="match status" value="1"/>
</dbReference>
<dbReference type="EMBL" id="FZQP02005666">
    <property type="protein sequence ID" value="VVD01957.1"/>
    <property type="molecule type" value="Genomic_DNA"/>
</dbReference>
<dbReference type="Proteomes" id="UP000324832">
    <property type="component" value="Unassembled WGS sequence"/>
</dbReference>
<keyword evidence="5" id="KW-0175">Coiled coil</keyword>
<gene>
    <name evidence="8" type="ORF">LSINAPIS_LOCUS12269</name>
</gene>
<dbReference type="InterPro" id="IPR011011">
    <property type="entry name" value="Znf_FYVE_PHD"/>
</dbReference>
<dbReference type="InterPro" id="IPR019787">
    <property type="entry name" value="Znf_PHD-finger"/>
</dbReference>
<dbReference type="AlphaFoldDB" id="A0A5E4QVE0"/>
<proteinExistence type="predicted"/>
<evidence type="ECO:0008006" key="10">
    <source>
        <dbReference type="Google" id="ProtNLM"/>
    </source>
</evidence>
<organism evidence="8 9">
    <name type="scientific">Leptidea sinapis</name>
    <dbReference type="NCBI Taxonomy" id="189913"/>
    <lineage>
        <taxon>Eukaryota</taxon>
        <taxon>Metazoa</taxon>
        <taxon>Ecdysozoa</taxon>
        <taxon>Arthropoda</taxon>
        <taxon>Hexapoda</taxon>
        <taxon>Insecta</taxon>
        <taxon>Pterygota</taxon>
        <taxon>Neoptera</taxon>
        <taxon>Endopterygota</taxon>
        <taxon>Lepidoptera</taxon>
        <taxon>Glossata</taxon>
        <taxon>Ditrysia</taxon>
        <taxon>Papilionoidea</taxon>
        <taxon>Pieridae</taxon>
        <taxon>Dismorphiinae</taxon>
        <taxon>Leptidea</taxon>
    </lineage>
</organism>
<evidence type="ECO:0000256" key="2">
    <source>
        <dbReference type="ARBA" id="ARBA00022771"/>
    </source>
</evidence>
<keyword evidence="2 4" id="KW-0863">Zinc-finger</keyword>
<evidence type="ECO:0000313" key="9">
    <source>
        <dbReference type="Proteomes" id="UP000324832"/>
    </source>
</evidence>
<dbReference type="InterPro" id="IPR019786">
    <property type="entry name" value="Zinc_finger_PHD-type_CS"/>
</dbReference>
<evidence type="ECO:0000256" key="3">
    <source>
        <dbReference type="ARBA" id="ARBA00022833"/>
    </source>
</evidence>
<dbReference type="PROSITE" id="PS50016">
    <property type="entry name" value="ZF_PHD_2"/>
    <property type="match status" value="1"/>
</dbReference>
<dbReference type="CDD" id="cd15489">
    <property type="entry name" value="PHD_SF"/>
    <property type="match status" value="1"/>
</dbReference>
<dbReference type="InterPro" id="IPR013083">
    <property type="entry name" value="Znf_RING/FYVE/PHD"/>
</dbReference>
<protein>
    <recommendedName>
        <fullName evidence="10">PHD-type domain-containing protein</fullName>
    </recommendedName>
</protein>
<keyword evidence="9" id="KW-1185">Reference proteome</keyword>
<reference evidence="8 9" key="1">
    <citation type="submission" date="2017-07" db="EMBL/GenBank/DDBJ databases">
        <authorList>
            <person name="Talla V."/>
            <person name="Backstrom N."/>
        </authorList>
    </citation>
    <scope>NUCLEOTIDE SEQUENCE [LARGE SCALE GENOMIC DNA]</scope>
</reference>
<dbReference type="Gene3D" id="1.20.5.340">
    <property type="match status" value="1"/>
</dbReference>
<feature type="domain" description="PHD-type" evidence="6">
    <location>
        <begin position="2"/>
        <end position="54"/>
    </location>
</feature>
<evidence type="ECO:0000256" key="1">
    <source>
        <dbReference type="ARBA" id="ARBA00022723"/>
    </source>
</evidence>
<dbReference type="InterPro" id="IPR001965">
    <property type="entry name" value="Znf_PHD"/>
</dbReference>
<evidence type="ECO:0000256" key="4">
    <source>
        <dbReference type="PROSITE-ProRule" id="PRU00175"/>
    </source>
</evidence>
<accession>A0A5E4QVE0</accession>
<dbReference type="GO" id="GO:0008270">
    <property type="term" value="F:zinc ion binding"/>
    <property type="evidence" value="ECO:0007669"/>
    <property type="project" value="UniProtKB-KW"/>
</dbReference>
<keyword evidence="1" id="KW-0479">Metal-binding</keyword>
<dbReference type="PROSITE" id="PS01359">
    <property type="entry name" value="ZF_PHD_1"/>
    <property type="match status" value="1"/>
</dbReference>
<dbReference type="SMART" id="SM00249">
    <property type="entry name" value="PHD"/>
    <property type="match status" value="1"/>
</dbReference>